<evidence type="ECO:0000313" key="2">
    <source>
        <dbReference type="Proteomes" id="UP000796761"/>
    </source>
</evidence>
<protein>
    <submittedName>
        <fullName evidence="1">Uncharacterized protein</fullName>
    </submittedName>
</protein>
<accession>A0A8K1LQK5</accession>
<evidence type="ECO:0000313" key="1">
    <source>
        <dbReference type="EMBL" id="TRZ22669.1"/>
    </source>
</evidence>
<organism evidence="1 2">
    <name type="scientific">Zosterops borbonicus</name>
    <dbReference type="NCBI Taxonomy" id="364589"/>
    <lineage>
        <taxon>Eukaryota</taxon>
        <taxon>Metazoa</taxon>
        <taxon>Chordata</taxon>
        <taxon>Craniata</taxon>
        <taxon>Vertebrata</taxon>
        <taxon>Euteleostomi</taxon>
        <taxon>Archelosauria</taxon>
        <taxon>Archosauria</taxon>
        <taxon>Dinosauria</taxon>
        <taxon>Saurischia</taxon>
        <taxon>Theropoda</taxon>
        <taxon>Coelurosauria</taxon>
        <taxon>Aves</taxon>
        <taxon>Neognathae</taxon>
        <taxon>Neoaves</taxon>
        <taxon>Telluraves</taxon>
        <taxon>Australaves</taxon>
        <taxon>Passeriformes</taxon>
        <taxon>Sylvioidea</taxon>
        <taxon>Zosteropidae</taxon>
        <taxon>Zosterops</taxon>
    </lineage>
</organism>
<keyword evidence="2" id="KW-1185">Reference proteome</keyword>
<proteinExistence type="predicted"/>
<reference evidence="1" key="1">
    <citation type="submission" date="2019-04" db="EMBL/GenBank/DDBJ databases">
        <title>Genome assembly of Zosterops borbonicus 15179.</title>
        <authorList>
            <person name="Leroy T."/>
            <person name="Anselmetti Y."/>
            <person name="Tilak M.-K."/>
            <person name="Nabholz B."/>
        </authorList>
    </citation>
    <scope>NUCLEOTIDE SEQUENCE</scope>
    <source>
        <strain evidence="1">HGM_15179</strain>
        <tissue evidence="1">Muscle</tissue>
    </source>
</reference>
<dbReference type="EMBL" id="SWJQ01000091">
    <property type="protein sequence ID" value="TRZ22669.1"/>
    <property type="molecule type" value="Genomic_DNA"/>
</dbReference>
<dbReference type="Proteomes" id="UP000796761">
    <property type="component" value="Unassembled WGS sequence"/>
</dbReference>
<dbReference type="AlphaFoldDB" id="A0A8K1LQK5"/>
<sequence>MMVCDEWYLYNQPDKPHLGVDKAVSELASKYMILASTALQRVCRSNLPNYTPGEEDQNWNRLFLQTASCRLALQPSSLSSLQQESRNTCHKFQSTRDAQLVSQSWEESQQPDELSEHAVLAQQHWDTSLCCHLQMRRKEMLSSRSKGCCGLQPVNF</sequence>
<comment type="caution">
    <text evidence="1">The sequence shown here is derived from an EMBL/GenBank/DDBJ whole genome shotgun (WGS) entry which is preliminary data.</text>
</comment>
<gene>
    <name evidence="1" type="ORF">HGM15179_004514</name>
</gene>
<dbReference type="OrthoDB" id="10543324at2759"/>
<name>A0A8K1LQK5_9PASS</name>